<feature type="repeat" description="ANK" evidence="5">
    <location>
        <begin position="230"/>
        <end position="262"/>
    </location>
</feature>
<dbReference type="PROSITE" id="PS50297">
    <property type="entry name" value="ANK_REP_REGION"/>
    <property type="match status" value="3"/>
</dbReference>
<dbReference type="GeneTree" id="ENSGT00940000157156"/>
<evidence type="ECO:0000256" key="3">
    <source>
        <dbReference type="ARBA" id="ARBA00022737"/>
    </source>
</evidence>
<feature type="repeat" description="ANK" evidence="5">
    <location>
        <begin position="263"/>
        <end position="295"/>
    </location>
</feature>
<dbReference type="PANTHER" id="PTHR24124:SF3">
    <property type="entry name" value="ANKYRIN REPEAT FAMILY A PROTEIN 2"/>
    <property type="match status" value="1"/>
</dbReference>
<feature type="region of interest" description="Disordered" evidence="6">
    <location>
        <begin position="1"/>
        <end position="20"/>
    </location>
</feature>
<evidence type="ECO:0000256" key="2">
    <source>
        <dbReference type="ARBA" id="ARBA00022490"/>
    </source>
</evidence>
<evidence type="ECO:0000256" key="4">
    <source>
        <dbReference type="ARBA" id="ARBA00023043"/>
    </source>
</evidence>
<dbReference type="GO" id="GO:0050750">
    <property type="term" value="F:low-density lipoprotein particle receptor binding"/>
    <property type="evidence" value="ECO:0007669"/>
    <property type="project" value="Ensembl"/>
</dbReference>
<dbReference type="InterPro" id="IPR002110">
    <property type="entry name" value="Ankyrin_rpt"/>
</dbReference>
<dbReference type="Proteomes" id="UP000016666">
    <property type="component" value="Chromosome Z"/>
</dbReference>
<evidence type="ECO:0000256" key="6">
    <source>
        <dbReference type="SAM" id="MobiDB-lite"/>
    </source>
</evidence>
<dbReference type="STRING" id="8840.ENSAPLP00000027639"/>
<dbReference type="GO" id="GO:1990393">
    <property type="term" value="C:3M complex"/>
    <property type="evidence" value="ECO:0007669"/>
    <property type="project" value="Ensembl"/>
</dbReference>
<dbReference type="InterPro" id="IPR036770">
    <property type="entry name" value="Ankyrin_rpt-contain_sf"/>
</dbReference>
<dbReference type="GO" id="GO:0005829">
    <property type="term" value="C:cytosol"/>
    <property type="evidence" value="ECO:0007669"/>
    <property type="project" value="Ensembl"/>
</dbReference>
<evidence type="ECO:0000256" key="1">
    <source>
        <dbReference type="ARBA" id="ARBA00004496"/>
    </source>
</evidence>
<dbReference type="SMART" id="SM00248">
    <property type="entry name" value="ANK"/>
    <property type="match status" value="3"/>
</dbReference>
<proteinExistence type="predicted"/>
<dbReference type="PROSITE" id="PS50088">
    <property type="entry name" value="ANK_REPEAT"/>
    <property type="match status" value="3"/>
</dbReference>
<protein>
    <submittedName>
        <fullName evidence="7">Ankyrin repeat family A member 2</fullName>
    </submittedName>
</protein>
<keyword evidence="2" id="KW-0963">Cytoplasm</keyword>
<reference evidence="7 8" key="1">
    <citation type="submission" date="2017-10" db="EMBL/GenBank/DDBJ databases">
        <title>A new Pekin duck reference genome.</title>
        <authorList>
            <person name="Hou Z.-C."/>
            <person name="Zhou Z.-K."/>
            <person name="Zhu F."/>
            <person name="Hou S.-S."/>
        </authorList>
    </citation>
    <scope>NUCLEOTIDE SEQUENCE [LARGE SCALE GENOMIC DNA]</scope>
</reference>
<keyword evidence="4 5" id="KW-0040">ANK repeat</keyword>
<evidence type="ECO:0000313" key="8">
    <source>
        <dbReference type="Proteomes" id="UP000016666"/>
    </source>
</evidence>
<dbReference type="GO" id="GO:0019901">
    <property type="term" value="F:protein kinase binding"/>
    <property type="evidence" value="ECO:0007669"/>
    <property type="project" value="Ensembl"/>
</dbReference>
<evidence type="ECO:0000256" key="5">
    <source>
        <dbReference type="PROSITE-ProRule" id="PRU00023"/>
    </source>
</evidence>
<dbReference type="Ensembl" id="ENSAPLT00000040313.1">
    <property type="protein sequence ID" value="ENSAPLP00000027639.1"/>
    <property type="gene ID" value="ENSAPLG00000008765.2"/>
</dbReference>
<reference evidence="7" key="3">
    <citation type="submission" date="2025-09" db="UniProtKB">
        <authorList>
            <consortium name="Ensembl"/>
        </authorList>
    </citation>
    <scope>IDENTIFICATION</scope>
</reference>
<keyword evidence="3" id="KW-0677">Repeat</keyword>
<reference evidence="7" key="2">
    <citation type="submission" date="2025-08" db="UniProtKB">
        <authorList>
            <consortium name="Ensembl"/>
        </authorList>
    </citation>
    <scope>IDENTIFICATION</scope>
</reference>
<gene>
    <name evidence="7" type="primary">ANKRA2</name>
</gene>
<dbReference type="AlphaFoldDB" id="A0A493TP87"/>
<dbReference type="Pfam" id="PF12796">
    <property type="entry name" value="Ank_2"/>
    <property type="match status" value="1"/>
</dbReference>
<dbReference type="PRINTS" id="PR01415">
    <property type="entry name" value="ANKYRIN"/>
</dbReference>
<dbReference type="GO" id="GO:0031625">
    <property type="term" value="F:ubiquitin protein ligase binding"/>
    <property type="evidence" value="ECO:0007669"/>
    <property type="project" value="Ensembl"/>
</dbReference>
<dbReference type="SUPFAM" id="SSF48403">
    <property type="entry name" value="Ankyrin repeat"/>
    <property type="match status" value="1"/>
</dbReference>
<evidence type="ECO:0000313" key="7">
    <source>
        <dbReference type="Ensembl" id="ENSAPLP00000027639.1"/>
    </source>
</evidence>
<dbReference type="FunFam" id="1.25.40.20:FF:000031">
    <property type="entry name" value="Ankyrin repeat, family A (RFXANK-like), 2"/>
    <property type="match status" value="1"/>
</dbReference>
<dbReference type="GO" id="GO:0043254">
    <property type="term" value="P:regulation of protein-containing complex assembly"/>
    <property type="evidence" value="ECO:0007669"/>
    <property type="project" value="Ensembl"/>
</dbReference>
<dbReference type="GO" id="GO:0005634">
    <property type="term" value="C:nucleus"/>
    <property type="evidence" value="ECO:0007669"/>
    <property type="project" value="Ensembl"/>
</dbReference>
<dbReference type="Gene3D" id="1.25.40.20">
    <property type="entry name" value="Ankyrin repeat-containing domain"/>
    <property type="match status" value="1"/>
</dbReference>
<accession>A0A493TP87</accession>
<dbReference type="GO" id="GO:0010468">
    <property type="term" value="P:regulation of gene expression"/>
    <property type="evidence" value="ECO:0007669"/>
    <property type="project" value="TreeGrafter"/>
</dbReference>
<feature type="compositionally biased region" description="Low complexity" evidence="6">
    <location>
        <begin position="1"/>
        <end position="16"/>
    </location>
</feature>
<keyword evidence="8" id="KW-1185">Reference proteome</keyword>
<dbReference type="Pfam" id="PF00023">
    <property type="entry name" value="Ank"/>
    <property type="match status" value="1"/>
</dbReference>
<dbReference type="PANTHER" id="PTHR24124">
    <property type="entry name" value="ANKYRIN REPEAT FAMILY A"/>
    <property type="match status" value="1"/>
</dbReference>
<feature type="repeat" description="ANK" evidence="5">
    <location>
        <begin position="296"/>
        <end position="328"/>
    </location>
</feature>
<sequence>MAARRATRGGATSLPSRLRRRRAPVATRCALSGELHGLSRRAWRLAGAMAAPSGSSGAGAQLVVEECGGGYSLAPMADIKVEQALDGGAEEGQAQGVAMGMKFILPSRFDMNVCSRLVKSLNEEDSKNIQDQVNSDLEVASVLFKAECNIHTSPSPGIQVRHVYTPSTTKHFSPIKQSTTLTNKHRGNEVSTTPLLVNSLSVHQLAAQGEMLYLATRIEQENVINHKDEEGFTPLMWAAAHGQIAVVEFLLQNGADPQILGKGRESALSLACSKGYTDIVKMLLDCGVDVNEYDWNGGTPLLYAVHGNHVKCVKILLESGADPTIETDAGYNSMDLAVALGYRSGEYWKCTFLDFYFFATPCLCSCCNNLIEFYSLCSRKKIPVLKALIHLNVPAQNERFSFLVQKTRSLLRICHWCGSTSAGTDSSV</sequence>
<dbReference type="GO" id="GO:0016020">
    <property type="term" value="C:membrane"/>
    <property type="evidence" value="ECO:0007669"/>
    <property type="project" value="Ensembl"/>
</dbReference>
<dbReference type="GO" id="GO:0042826">
    <property type="term" value="F:histone deacetylase binding"/>
    <property type="evidence" value="ECO:0007669"/>
    <property type="project" value="Ensembl"/>
</dbReference>
<organism evidence="7 8">
    <name type="scientific">Anas platyrhynchos platyrhynchos</name>
    <name type="common">Northern mallard</name>
    <dbReference type="NCBI Taxonomy" id="8840"/>
    <lineage>
        <taxon>Eukaryota</taxon>
        <taxon>Metazoa</taxon>
        <taxon>Chordata</taxon>
        <taxon>Craniata</taxon>
        <taxon>Vertebrata</taxon>
        <taxon>Euteleostomi</taxon>
        <taxon>Archelosauria</taxon>
        <taxon>Archosauria</taxon>
        <taxon>Dinosauria</taxon>
        <taxon>Saurischia</taxon>
        <taxon>Theropoda</taxon>
        <taxon>Coelurosauria</taxon>
        <taxon>Aves</taxon>
        <taxon>Neognathae</taxon>
        <taxon>Galloanserae</taxon>
        <taxon>Anseriformes</taxon>
        <taxon>Anatidae</taxon>
        <taxon>Anatinae</taxon>
        <taxon>Anas</taxon>
    </lineage>
</organism>
<name>A0A493TP87_ANAPP</name>
<comment type="subcellular location">
    <subcellularLocation>
        <location evidence="1">Cytoplasm</location>
    </subcellularLocation>
</comment>